<comment type="similarity">
    <text evidence="2">Belongs to the FlgN family.</text>
</comment>
<sequence>MSAQLLKQFISSLQQDVQRLDQLNQLLEQQYELMSQRESAQLQQLNQQSLQLMTALELSHNERDTLLQQFGLQNNRDGMRQLVSRLPAPVQHGTRQLLQELTLKARLCHAQNEKSGKLLASQRQLMQKLTGMHNRTSYPAMPL</sequence>
<keyword evidence="5" id="KW-0282">Flagellum</keyword>
<comment type="function">
    <text evidence="1">Required for the efficient initiation of filament assembly.</text>
</comment>
<keyword evidence="5" id="KW-0966">Cell projection</keyword>
<keyword evidence="5" id="KW-0969">Cilium</keyword>
<proteinExistence type="inferred from homology"/>
<keyword evidence="3" id="KW-1005">Bacterial flagellum biogenesis</keyword>
<dbReference type="AlphaFoldDB" id="A0A1H6J1Y4"/>
<dbReference type="EMBL" id="FNXF01000001">
    <property type="protein sequence ID" value="SEH54593.1"/>
    <property type="molecule type" value="Genomic_DNA"/>
</dbReference>
<dbReference type="Proteomes" id="UP000199371">
    <property type="component" value="Unassembled WGS sequence"/>
</dbReference>
<feature type="coiled-coil region" evidence="4">
    <location>
        <begin position="10"/>
        <end position="48"/>
    </location>
</feature>
<gene>
    <name evidence="5" type="ORF">SAMN05660691_00021</name>
</gene>
<evidence type="ECO:0000256" key="3">
    <source>
        <dbReference type="ARBA" id="ARBA00022795"/>
    </source>
</evidence>
<dbReference type="Pfam" id="PF05130">
    <property type="entry name" value="FlgN"/>
    <property type="match status" value="1"/>
</dbReference>
<dbReference type="OrthoDB" id="5769501at2"/>
<dbReference type="STRING" id="173990.SAMN05660691_00021"/>
<evidence type="ECO:0000313" key="6">
    <source>
        <dbReference type="Proteomes" id="UP000199371"/>
    </source>
</evidence>
<dbReference type="Gene3D" id="1.20.58.300">
    <property type="entry name" value="FlgN-like"/>
    <property type="match status" value="1"/>
</dbReference>
<evidence type="ECO:0000256" key="1">
    <source>
        <dbReference type="ARBA" id="ARBA00002397"/>
    </source>
</evidence>
<organism evidence="5 6">
    <name type="scientific">Rheinheimera pacifica</name>
    <dbReference type="NCBI Taxonomy" id="173990"/>
    <lineage>
        <taxon>Bacteria</taxon>
        <taxon>Pseudomonadati</taxon>
        <taxon>Pseudomonadota</taxon>
        <taxon>Gammaproteobacteria</taxon>
        <taxon>Chromatiales</taxon>
        <taxon>Chromatiaceae</taxon>
        <taxon>Rheinheimera</taxon>
    </lineage>
</organism>
<evidence type="ECO:0000256" key="2">
    <source>
        <dbReference type="ARBA" id="ARBA00007703"/>
    </source>
</evidence>
<protein>
    <submittedName>
        <fullName evidence="5">Flagella synthesis protein FlgN</fullName>
    </submittedName>
</protein>
<dbReference type="InterPro" id="IPR007809">
    <property type="entry name" value="FlgN-like"/>
</dbReference>
<dbReference type="SUPFAM" id="SSF140566">
    <property type="entry name" value="FlgN-like"/>
    <property type="match status" value="1"/>
</dbReference>
<dbReference type="InterPro" id="IPR036679">
    <property type="entry name" value="FlgN-like_sf"/>
</dbReference>
<dbReference type="RefSeq" id="WP_092788919.1">
    <property type="nucleotide sequence ID" value="NZ_FNXF01000001.1"/>
</dbReference>
<keyword evidence="4" id="KW-0175">Coiled coil</keyword>
<reference evidence="6" key="1">
    <citation type="submission" date="2016-10" db="EMBL/GenBank/DDBJ databases">
        <authorList>
            <person name="Varghese N."/>
            <person name="Submissions S."/>
        </authorList>
    </citation>
    <scope>NUCLEOTIDE SEQUENCE [LARGE SCALE GENOMIC DNA]</scope>
    <source>
        <strain evidence="6">DSM 17616</strain>
    </source>
</reference>
<dbReference type="GO" id="GO:0044780">
    <property type="term" value="P:bacterial-type flagellum assembly"/>
    <property type="evidence" value="ECO:0007669"/>
    <property type="project" value="InterPro"/>
</dbReference>
<name>A0A1H6J1Y4_9GAMM</name>
<evidence type="ECO:0000313" key="5">
    <source>
        <dbReference type="EMBL" id="SEH54593.1"/>
    </source>
</evidence>
<evidence type="ECO:0000256" key="4">
    <source>
        <dbReference type="SAM" id="Coils"/>
    </source>
</evidence>
<accession>A0A1H6J1Y4</accession>
<keyword evidence="6" id="KW-1185">Reference proteome</keyword>